<organism evidence="1 2">
    <name type="scientific">Noviherbaspirillum sedimenti</name>
    <dbReference type="NCBI Taxonomy" id="2320865"/>
    <lineage>
        <taxon>Bacteria</taxon>
        <taxon>Pseudomonadati</taxon>
        <taxon>Pseudomonadota</taxon>
        <taxon>Betaproteobacteria</taxon>
        <taxon>Burkholderiales</taxon>
        <taxon>Oxalobacteraceae</taxon>
        <taxon>Noviherbaspirillum</taxon>
    </lineage>
</organism>
<dbReference type="Proteomes" id="UP000266327">
    <property type="component" value="Unassembled WGS sequence"/>
</dbReference>
<sequence>MAAITYTKAAWKAEADIQRLPNGKYQGVVLLMPMGNTDSDADPRTVNAMSDTAQEALEEAKALAHRLLGEMH</sequence>
<evidence type="ECO:0000313" key="1">
    <source>
        <dbReference type="EMBL" id="RJG03981.1"/>
    </source>
</evidence>
<protein>
    <submittedName>
        <fullName evidence="1">Uncharacterized protein</fullName>
    </submittedName>
</protein>
<dbReference type="RefSeq" id="WP_119787465.1">
    <property type="nucleotide sequence ID" value="NZ_QYUQ01000002.1"/>
</dbReference>
<dbReference type="EMBL" id="QYUQ01000002">
    <property type="protein sequence ID" value="RJG03981.1"/>
    <property type="molecule type" value="Genomic_DNA"/>
</dbReference>
<name>A0A3A3G7N6_9BURK</name>
<comment type="caution">
    <text evidence="1">The sequence shown here is derived from an EMBL/GenBank/DDBJ whole genome shotgun (WGS) entry which is preliminary data.</text>
</comment>
<dbReference type="AlphaFoldDB" id="A0A3A3G7N6"/>
<proteinExistence type="predicted"/>
<accession>A0A3A3G7N6</accession>
<gene>
    <name evidence="1" type="ORF">D3878_22300</name>
</gene>
<evidence type="ECO:0000313" key="2">
    <source>
        <dbReference type="Proteomes" id="UP000266327"/>
    </source>
</evidence>
<keyword evidence="2" id="KW-1185">Reference proteome</keyword>
<reference evidence="2" key="1">
    <citation type="submission" date="2018-09" db="EMBL/GenBank/DDBJ databases">
        <authorList>
            <person name="Zhu H."/>
        </authorList>
    </citation>
    <scope>NUCLEOTIDE SEQUENCE [LARGE SCALE GENOMIC DNA]</scope>
    <source>
        <strain evidence="2">K1S02-23</strain>
    </source>
</reference>
<dbReference type="OrthoDB" id="9015539at2"/>